<evidence type="ECO:0000313" key="3">
    <source>
        <dbReference type="EMBL" id="PDX83611.1"/>
    </source>
</evidence>
<evidence type="ECO:0000313" key="2">
    <source>
        <dbReference type="EMBL" id="CUN25822.1"/>
    </source>
</evidence>
<protein>
    <submittedName>
        <fullName evidence="2">Plasmid stabilisation system protein</fullName>
    </submittedName>
    <submittedName>
        <fullName evidence="3">RelE/ParE family toxin</fullName>
    </submittedName>
</protein>
<evidence type="ECO:0000313" key="4">
    <source>
        <dbReference type="EMBL" id="PDX90632.1"/>
    </source>
</evidence>
<dbReference type="EMBL" id="NMTZ01000020">
    <property type="protein sequence ID" value="PDX83611.1"/>
    <property type="molecule type" value="Genomic_DNA"/>
</dbReference>
<evidence type="ECO:0000313" key="5">
    <source>
        <dbReference type="Proteomes" id="UP000095649"/>
    </source>
</evidence>
<reference evidence="2 5" key="1">
    <citation type="submission" date="2015-09" db="EMBL/GenBank/DDBJ databases">
        <authorList>
            <consortium name="Pathogen Informatics"/>
        </authorList>
    </citation>
    <scope>NUCLEOTIDE SEQUENCE [LARGE SCALE GENOMIC DNA]</scope>
    <source>
        <strain evidence="2 5">2789STDY5834970</strain>
    </source>
</reference>
<dbReference type="Pfam" id="PF05016">
    <property type="entry name" value="ParE_toxin"/>
    <property type="match status" value="1"/>
</dbReference>
<evidence type="ECO:0000313" key="7">
    <source>
        <dbReference type="Proteomes" id="UP000220480"/>
    </source>
</evidence>
<reference evidence="3" key="3">
    <citation type="submission" date="2017-07" db="EMBL/GenBank/DDBJ databases">
        <authorList>
            <person name="Sun Z.S."/>
            <person name="Albrecht U."/>
            <person name="Echele G."/>
            <person name="Lee C.C."/>
        </authorList>
    </citation>
    <scope>NUCLEOTIDE SEQUENCE</scope>
    <source>
        <strain evidence="3">CNCM I 4644</strain>
    </source>
</reference>
<organism evidence="2 5">
    <name type="scientific">Faecalibacterium prausnitzii</name>
    <dbReference type="NCBI Taxonomy" id="853"/>
    <lineage>
        <taxon>Bacteria</taxon>
        <taxon>Bacillati</taxon>
        <taxon>Bacillota</taxon>
        <taxon>Clostridia</taxon>
        <taxon>Eubacteriales</taxon>
        <taxon>Oscillospiraceae</taxon>
        <taxon>Faecalibacterium</taxon>
    </lineage>
</organism>
<evidence type="ECO:0000313" key="6">
    <source>
        <dbReference type="Proteomes" id="UP000220438"/>
    </source>
</evidence>
<dbReference type="EMBL" id="CYXN01000060">
    <property type="protein sequence ID" value="CUN25822.1"/>
    <property type="molecule type" value="Genomic_DNA"/>
</dbReference>
<reference evidence="6 7" key="2">
    <citation type="journal article" date="2017" name="Front. Microbiol.">
        <title>New Insights into the Diversity of the Genus Faecalibacterium.</title>
        <authorList>
            <person name="Benevides L."/>
            <person name="Burman S."/>
            <person name="Martin R."/>
            <person name="Robert V."/>
            <person name="Thomas M."/>
            <person name="Miquel S."/>
            <person name="Chain F."/>
            <person name="Sokol H."/>
            <person name="Bermudez-Humaran L.G."/>
            <person name="Morrison M."/>
            <person name="Langella P."/>
            <person name="Azevedo V.A."/>
            <person name="Chatel J.M."/>
            <person name="Soares S."/>
        </authorList>
    </citation>
    <scope>NUCLEOTIDE SEQUENCE [LARGE SCALE GENOMIC DNA]</scope>
    <source>
        <strain evidence="4 6">AHMP21</strain>
        <strain evidence="3 7">CNCM I 4644</strain>
    </source>
</reference>
<dbReference type="Proteomes" id="UP000095649">
    <property type="component" value="Unassembled WGS sequence"/>
</dbReference>
<dbReference type="InterPro" id="IPR007712">
    <property type="entry name" value="RelE/ParE_toxin"/>
</dbReference>
<dbReference type="RefSeq" id="WP_055187107.1">
    <property type="nucleotide sequence ID" value="NZ_CP030777.1"/>
</dbReference>
<dbReference type="InterPro" id="IPR035093">
    <property type="entry name" value="RelE/ParE_toxin_dom_sf"/>
</dbReference>
<proteinExistence type="predicted"/>
<dbReference type="AlphaFoldDB" id="A0A173VEG6"/>
<dbReference type="EMBL" id="NOUW01000006">
    <property type="protein sequence ID" value="PDX90632.1"/>
    <property type="molecule type" value="Genomic_DNA"/>
</dbReference>
<keyword evidence="1" id="KW-1277">Toxin-antitoxin system</keyword>
<dbReference type="Gene3D" id="3.30.2310.20">
    <property type="entry name" value="RelE-like"/>
    <property type="match status" value="1"/>
</dbReference>
<dbReference type="OrthoDB" id="361440at2"/>
<name>A0A173VEG6_9FIRM</name>
<sequence>MKQYDVKISRMALSDMEQIYSYIADRLLESDTAMRQYDRIAEAIQSLNILPERCALVESEPERTQGLRQMLVDNYSVFYIVSEDAVSVARVLYSASDLVRRLRRMK</sequence>
<dbReference type="Proteomes" id="UP000220438">
    <property type="component" value="Unassembled WGS sequence"/>
</dbReference>
<accession>A0A173VEG6</accession>
<gene>
    <name evidence="3" type="ORF">CGS59_08280</name>
    <name evidence="4" type="ORF">CHR61_01795</name>
    <name evidence="2" type="ORF">ERS852582_02855</name>
</gene>
<evidence type="ECO:0000256" key="1">
    <source>
        <dbReference type="ARBA" id="ARBA00022649"/>
    </source>
</evidence>
<dbReference type="Proteomes" id="UP000220480">
    <property type="component" value="Unassembled WGS sequence"/>
</dbReference>